<evidence type="ECO:0000313" key="2">
    <source>
        <dbReference type="EMBL" id="MBU5676963.1"/>
    </source>
</evidence>
<proteinExistence type="predicted"/>
<comment type="caution">
    <text evidence="2">The sequence shown here is derived from an EMBL/GenBank/DDBJ whole genome shotgun (WGS) entry which is preliminary data.</text>
</comment>
<name>A0ABS6G5R0_9FIRM</name>
<organism evidence="2 3">
    <name type="scientific">Alkaliphilus flagellatus</name>
    <dbReference type="NCBI Taxonomy" id="2841507"/>
    <lineage>
        <taxon>Bacteria</taxon>
        <taxon>Bacillati</taxon>
        <taxon>Bacillota</taxon>
        <taxon>Clostridia</taxon>
        <taxon>Peptostreptococcales</taxon>
        <taxon>Natronincolaceae</taxon>
        <taxon>Alkaliphilus</taxon>
    </lineage>
</organism>
<evidence type="ECO:0000256" key="1">
    <source>
        <dbReference type="SAM" id="SignalP"/>
    </source>
</evidence>
<dbReference type="RefSeq" id="WP_216417334.1">
    <property type="nucleotide sequence ID" value="NZ_JAHLQK010000004.1"/>
</dbReference>
<dbReference type="Proteomes" id="UP000779508">
    <property type="component" value="Unassembled WGS sequence"/>
</dbReference>
<gene>
    <name evidence="2" type="ORF">KQI88_11105</name>
</gene>
<sequence length="167" mass="18820">MKKRVLVLASAAIITMASIGGYAFAQGSNGIRLSSDQEKVTIGEKETTKNYNSQQKPTIQEPVVAGNNNNHCENSEEMIQIMKENGFEDMAKWMEDGNFKSMDEFMNNMSDEDYQKMIDLMNENGYGNMSKMMESIGREDMINMHNSMMGGNGSNFNKMGNMMGRFQ</sequence>
<dbReference type="EMBL" id="JAHLQK010000004">
    <property type="protein sequence ID" value="MBU5676963.1"/>
    <property type="molecule type" value="Genomic_DNA"/>
</dbReference>
<feature type="signal peptide" evidence="1">
    <location>
        <begin position="1"/>
        <end position="25"/>
    </location>
</feature>
<accession>A0ABS6G5R0</accession>
<protein>
    <submittedName>
        <fullName evidence="2">Uncharacterized protein</fullName>
    </submittedName>
</protein>
<keyword evidence="1" id="KW-0732">Signal</keyword>
<reference evidence="2 3" key="1">
    <citation type="submission" date="2021-06" db="EMBL/GenBank/DDBJ databases">
        <authorList>
            <person name="Sun Q."/>
            <person name="Li D."/>
        </authorList>
    </citation>
    <scope>NUCLEOTIDE SEQUENCE [LARGE SCALE GENOMIC DNA]</scope>
    <source>
        <strain evidence="2 3">MSJ-5</strain>
    </source>
</reference>
<feature type="chain" id="PRO_5046352178" evidence="1">
    <location>
        <begin position="26"/>
        <end position="167"/>
    </location>
</feature>
<evidence type="ECO:0000313" key="3">
    <source>
        <dbReference type="Proteomes" id="UP000779508"/>
    </source>
</evidence>
<keyword evidence="3" id="KW-1185">Reference proteome</keyword>